<reference evidence="1 2" key="1">
    <citation type="submission" date="2016-10" db="EMBL/GenBank/DDBJ databases">
        <authorList>
            <person name="de Groot N.N."/>
        </authorList>
    </citation>
    <scope>NUCLEOTIDE SEQUENCE [LARGE SCALE GENOMIC DNA]</scope>
    <source>
        <strain evidence="1 2">DSM 19547</strain>
    </source>
</reference>
<organism evidence="1 2">
    <name type="scientific">Tranquillimonas alkanivorans</name>
    <dbReference type="NCBI Taxonomy" id="441119"/>
    <lineage>
        <taxon>Bacteria</taxon>
        <taxon>Pseudomonadati</taxon>
        <taxon>Pseudomonadota</taxon>
        <taxon>Alphaproteobacteria</taxon>
        <taxon>Rhodobacterales</taxon>
        <taxon>Roseobacteraceae</taxon>
        <taxon>Tranquillimonas</taxon>
    </lineage>
</organism>
<protein>
    <submittedName>
        <fullName evidence="1">Phospholipid transport system substrate-binding protein</fullName>
    </submittedName>
</protein>
<evidence type="ECO:0000313" key="2">
    <source>
        <dbReference type="Proteomes" id="UP000199356"/>
    </source>
</evidence>
<dbReference type="AlphaFoldDB" id="A0A1I5PJR7"/>
<gene>
    <name evidence="1" type="ORF">SAMN04488047_105119</name>
</gene>
<dbReference type="Proteomes" id="UP000199356">
    <property type="component" value="Unassembled WGS sequence"/>
</dbReference>
<dbReference type="InterPro" id="IPR042245">
    <property type="entry name" value="Tgt2/MlaC_sf"/>
</dbReference>
<keyword evidence="2" id="KW-1185">Reference proteome</keyword>
<dbReference type="PROSITE" id="PS51318">
    <property type="entry name" value="TAT"/>
    <property type="match status" value="1"/>
</dbReference>
<dbReference type="Pfam" id="PF05494">
    <property type="entry name" value="MlaC"/>
    <property type="match status" value="1"/>
</dbReference>
<evidence type="ECO:0000313" key="1">
    <source>
        <dbReference type="EMBL" id="SFP33786.1"/>
    </source>
</evidence>
<dbReference type="Gene3D" id="3.10.450.710">
    <property type="entry name" value="Tgt2/MlaC"/>
    <property type="match status" value="1"/>
</dbReference>
<dbReference type="STRING" id="441119.SAMN04488047_105119"/>
<dbReference type="InterPro" id="IPR008869">
    <property type="entry name" value="MlaC/ttg2D"/>
</dbReference>
<dbReference type="PANTHER" id="PTHR36573:SF1">
    <property type="entry name" value="INTERMEMBRANE PHOSPHOLIPID TRANSPORT SYSTEM BINDING PROTEIN MLAC"/>
    <property type="match status" value="1"/>
</dbReference>
<dbReference type="EMBL" id="FOXA01000005">
    <property type="protein sequence ID" value="SFP33786.1"/>
    <property type="molecule type" value="Genomic_DNA"/>
</dbReference>
<name>A0A1I5PJR7_9RHOB</name>
<accession>A0A1I5PJR7</accession>
<sequence length="211" mass="22755">MSISTPMKTLISDTPTRRGVLAGLGAVAALGLTGRPALALNTQEAAGLISSLVAQINAVINSGRSESQMIDEFERIFLRYADVPTIARTALGPAARSASAGELQAYTNAFTGYIARKYGKRFREFIGGEIAVKSARAVKSFYEVRSTVNLRNEAPFEVVFLVSDRSGRDLFFDMYIEGVSLLKSEAVEIRAMLDRNRGDVGALAADLRRAG</sequence>
<dbReference type="InterPro" id="IPR006311">
    <property type="entry name" value="TAT_signal"/>
</dbReference>
<dbReference type="PANTHER" id="PTHR36573">
    <property type="entry name" value="INTERMEMBRANE PHOSPHOLIPID TRANSPORT SYSTEM BINDING PROTEIN MLAC"/>
    <property type="match status" value="1"/>
</dbReference>
<proteinExistence type="predicted"/>